<organism evidence="1 2">
    <name type="scientific">Adiantum capillus-veneris</name>
    <name type="common">Maidenhair fern</name>
    <dbReference type="NCBI Taxonomy" id="13818"/>
    <lineage>
        <taxon>Eukaryota</taxon>
        <taxon>Viridiplantae</taxon>
        <taxon>Streptophyta</taxon>
        <taxon>Embryophyta</taxon>
        <taxon>Tracheophyta</taxon>
        <taxon>Polypodiopsida</taxon>
        <taxon>Polypodiidae</taxon>
        <taxon>Polypodiales</taxon>
        <taxon>Pteridineae</taxon>
        <taxon>Pteridaceae</taxon>
        <taxon>Vittarioideae</taxon>
        <taxon>Adiantum</taxon>
    </lineage>
</organism>
<protein>
    <submittedName>
        <fullName evidence="1">Uncharacterized protein</fullName>
    </submittedName>
</protein>
<sequence>MAVGIIPRIPPASMLSDPTRMVPNLVDLWENLYHQGGRKLSFRTMIVDEIINLNRWVYDMSFCSRSRR</sequence>
<dbReference type="AlphaFoldDB" id="A0A9D4U805"/>
<comment type="caution">
    <text evidence="1">The sequence shown here is derived from an EMBL/GenBank/DDBJ whole genome shotgun (WGS) entry which is preliminary data.</text>
</comment>
<keyword evidence="2" id="KW-1185">Reference proteome</keyword>
<accession>A0A9D4U805</accession>
<evidence type="ECO:0000313" key="1">
    <source>
        <dbReference type="EMBL" id="KAI5063002.1"/>
    </source>
</evidence>
<dbReference type="EMBL" id="JABFUD020000021">
    <property type="protein sequence ID" value="KAI5063002.1"/>
    <property type="molecule type" value="Genomic_DNA"/>
</dbReference>
<proteinExistence type="predicted"/>
<gene>
    <name evidence="1" type="ORF">GOP47_0021549</name>
</gene>
<dbReference type="Proteomes" id="UP000886520">
    <property type="component" value="Chromosome 21"/>
</dbReference>
<name>A0A9D4U805_ADICA</name>
<evidence type="ECO:0000313" key="2">
    <source>
        <dbReference type="Proteomes" id="UP000886520"/>
    </source>
</evidence>
<reference evidence="1" key="1">
    <citation type="submission" date="2021-01" db="EMBL/GenBank/DDBJ databases">
        <title>Adiantum capillus-veneris genome.</title>
        <authorList>
            <person name="Fang Y."/>
            <person name="Liao Q."/>
        </authorList>
    </citation>
    <scope>NUCLEOTIDE SEQUENCE</scope>
    <source>
        <strain evidence="1">H3</strain>
        <tissue evidence="1">Leaf</tissue>
    </source>
</reference>